<dbReference type="Proteomes" id="UP000192273">
    <property type="component" value="Chromosome"/>
</dbReference>
<keyword evidence="1" id="KW-0784">Thiamine biosynthesis</keyword>
<evidence type="ECO:0000259" key="2">
    <source>
        <dbReference type="Pfam" id="PF00586"/>
    </source>
</evidence>
<dbReference type="Pfam" id="PF00586">
    <property type="entry name" value="AIRS"/>
    <property type="match status" value="1"/>
</dbReference>
<evidence type="ECO:0000313" key="4">
    <source>
        <dbReference type="EMBL" id="ARE81515.1"/>
    </source>
</evidence>
<protein>
    <submittedName>
        <fullName evidence="4">Thiamine monophosphate kinase</fullName>
    </submittedName>
</protein>
<dbReference type="NCBIfam" id="TIGR04049">
    <property type="entry name" value="AIR_rel_sll0787"/>
    <property type="match status" value="1"/>
</dbReference>
<keyword evidence="5" id="KW-1185">Reference proteome</keyword>
<dbReference type="PANTHER" id="PTHR30270">
    <property type="entry name" value="THIAMINE-MONOPHOSPHATE KINASE"/>
    <property type="match status" value="1"/>
</dbReference>
<dbReference type="InterPro" id="IPR016188">
    <property type="entry name" value="PurM-like_N"/>
</dbReference>
<dbReference type="GO" id="GO:0009030">
    <property type="term" value="F:thiamine-phosphate kinase activity"/>
    <property type="evidence" value="ECO:0007669"/>
    <property type="project" value="InterPro"/>
</dbReference>
<feature type="domain" description="PurM-like N-terminal" evidence="2">
    <location>
        <begin position="51"/>
        <end position="156"/>
    </location>
</feature>
<dbReference type="GO" id="GO:0009228">
    <property type="term" value="P:thiamine biosynthetic process"/>
    <property type="evidence" value="ECO:0007669"/>
    <property type="project" value="UniProtKB-KW"/>
</dbReference>
<proteinExistence type="predicted"/>
<dbReference type="Gene3D" id="3.30.1330.10">
    <property type="entry name" value="PurM-like, N-terminal domain"/>
    <property type="match status" value="1"/>
</dbReference>
<evidence type="ECO:0000313" key="5">
    <source>
        <dbReference type="Proteomes" id="UP000192273"/>
    </source>
</evidence>
<organism evidence="4 5">
    <name type="scientific">Roseovarius mucosus</name>
    <dbReference type="NCBI Taxonomy" id="215743"/>
    <lineage>
        <taxon>Bacteria</taxon>
        <taxon>Pseudomonadati</taxon>
        <taxon>Pseudomonadota</taxon>
        <taxon>Alphaproteobacteria</taxon>
        <taxon>Rhodobacterales</taxon>
        <taxon>Roseobacteraceae</taxon>
        <taxon>Roseovarius</taxon>
    </lineage>
</organism>
<dbReference type="InterPro" id="IPR024030">
    <property type="entry name" value="AIR_synthase-rel_sll0787"/>
</dbReference>
<dbReference type="InterPro" id="IPR036676">
    <property type="entry name" value="PurM-like_C_sf"/>
</dbReference>
<keyword evidence="4" id="KW-0418">Kinase</keyword>
<dbReference type="InterPro" id="IPR006283">
    <property type="entry name" value="ThiL-like"/>
</dbReference>
<evidence type="ECO:0000259" key="3">
    <source>
        <dbReference type="Pfam" id="PF02769"/>
    </source>
</evidence>
<dbReference type="SUPFAM" id="SSF55326">
    <property type="entry name" value="PurM N-terminal domain-like"/>
    <property type="match status" value="1"/>
</dbReference>
<dbReference type="AlphaFoldDB" id="A0A1V0RIP7"/>
<dbReference type="InterPro" id="IPR010918">
    <property type="entry name" value="PurM-like_C_dom"/>
</dbReference>
<dbReference type="Pfam" id="PF02769">
    <property type="entry name" value="AIRS_C"/>
    <property type="match status" value="1"/>
</dbReference>
<dbReference type="KEGG" id="rmm:ROSMUCSMR3_00001"/>
<dbReference type="PANTHER" id="PTHR30270:SF0">
    <property type="entry name" value="THIAMINE-MONOPHOSPHATE KINASE"/>
    <property type="match status" value="1"/>
</dbReference>
<gene>
    <name evidence="4" type="ORF">ROSMUCSMR3_00001</name>
</gene>
<accession>A0A1V0RIP7</accession>
<dbReference type="SUPFAM" id="SSF56042">
    <property type="entry name" value="PurM C-terminal domain-like"/>
    <property type="match status" value="1"/>
</dbReference>
<feature type="domain" description="PurM-like C-terminal" evidence="3">
    <location>
        <begin position="204"/>
        <end position="305"/>
    </location>
</feature>
<keyword evidence="4" id="KW-0808">Transferase</keyword>
<name>A0A1V0RIP7_9RHOB</name>
<dbReference type="Gene3D" id="3.90.650.10">
    <property type="entry name" value="PurM-like C-terminal domain"/>
    <property type="match status" value="1"/>
</dbReference>
<sequence length="334" mass="34363">MDGPDPKDHGMTDIAALAASLATNPNVTGKRDIDVACAALGLTQDSFGRPGDDAAAIADGDGWQLMATEGFMNDFVASAPWFAGWCAVMVNMSDILAMGGRPIAVTNALWAPDAATAAEILRGMKEASGAYGIPIVGGHTNLRTEQPQLAAAIWGRARALITSFDAGPGDVVIACADRRGGYAGKTSNFPAFLDAPHDRLRGDMEILPLLAESGLVTAGKDISQGGIAGTALMLAECSGVGISIDPAKITPPDGDLTRWMTAFPSFGFLLTATPANVDAVLSRFHARAIGAEVIGAVTAGSVLSLSDGVDAHPIWDHAAQPYLGLPPVKEPAYA</sequence>
<dbReference type="EMBL" id="CP020474">
    <property type="protein sequence ID" value="ARE81515.1"/>
    <property type="molecule type" value="Genomic_DNA"/>
</dbReference>
<dbReference type="InterPro" id="IPR036921">
    <property type="entry name" value="PurM-like_N_sf"/>
</dbReference>
<reference evidence="4 5" key="1">
    <citation type="submission" date="2017-03" db="EMBL/GenBank/DDBJ databases">
        <title>Genome Sequence of Roseovarius mucosus strain SMR3 Isolated from a culture of the Diatom Skeletonema marinoi.</title>
        <authorList>
            <person name="Topel M."/>
            <person name="Pinder M."/>
            <person name="Johansson O.N."/>
            <person name="Kourtchenko O."/>
            <person name="Godhe A."/>
            <person name="Clarke A.K."/>
        </authorList>
    </citation>
    <scope>NUCLEOTIDE SEQUENCE [LARGE SCALE GENOMIC DNA]</scope>
    <source>
        <strain evidence="4 5">SMR3</strain>
    </source>
</reference>
<evidence type="ECO:0000256" key="1">
    <source>
        <dbReference type="ARBA" id="ARBA00022977"/>
    </source>
</evidence>